<protein>
    <recommendedName>
        <fullName evidence="1">Integrase catalytic domain-containing protein</fullName>
    </recommendedName>
</protein>
<proteinExistence type="predicted"/>
<dbReference type="Proteomes" id="UP000030764">
    <property type="component" value="Unassembled WGS sequence"/>
</dbReference>
<name>A0A085MHT4_9BILA</name>
<dbReference type="GO" id="GO:0015074">
    <property type="term" value="P:DNA integration"/>
    <property type="evidence" value="ECO:0007669"/>
    <property type="project" value="InterPro"/>
</dbReference>
<sequence length="127" mass="14730">MVFSYFNSSFHVDVIDFQSHPDGEYKFITAYQNHVTKFVVLRVRKSKTAEEVSHNLVDIFTLLGAPSILQPDNGRGFGNNMVTSLKQRWPILKIVHGQPRHSQSQRSDKRANQDIENVLRTWMQDKN</sequence>
<dbReference type="Proteomes" id="UP000030758">
    <property type="component" value="Unassembled WGS sequence"/>
</dbReference>
<evidence type="ECO:0000313" key="4">
    <source>
        <dbReference type="Proteomes" id="UP000030764"/>
    </source>
</evidence>
<evidence type="ECO:0000259" key="1">
    <source>
        <dbReference type="PROSITE" id="PS50994"/>
    </source>
</evidence>
<dbReference type="EMBL" id="KL363192">
    <property type="protein sequence ID" value="KFD56780.1"/>
    <property type="molecule type" value="Genomic_DNA"/>
</dbReference>
<feature type="domain" description="Integrase catalytic" evidence="1">
    <location>
        <begin position="1"/>
        <end position="127"/>
    </location>
</feature>
<accession>A0A085MHT4</accession>
<dbReference type="AlphaFoldDB" id="A0A085MHT4"/>
<dbReference type="EMBL" id="KL367507">
    <property type="protein sequence ID" value="KFD68122.1"/>
    <property type="molecule type" value="Genomic_DNA"/>
</dbReference>
<dbReference type="InterPro" id="IPR001584">
    <property type="entry name" value="Integrase_cat-core"/>
</dbReference>
<gene>
    <name evidence="2" type="ORF">M513_02457</name>
    <name evidence="3" type="ORF">M514_02457</name>
</gene>
<dbReference type="SUPFAM" id="SSF53098">
    <property type="entry name" value="Ribonuclease H-like"/>
    <property type="match status" value="1"/>
</dbReference>
<dbReference type="Gene3D" id="3.30.420.10">
    <property type="entry name" value="Ribonuclease H-like superfamily/Ribonuclease H"/>
    <property type="match status" value="1"/>
</dbReference>
<evidence type="ECO:0000313" key="2">
    <source>
        <dbReference type="EMBL" id="KFD56780.1"/>
    </source>
</evidence>
<organism evidence="2 4">
    <name type="scientific">Trichuris suis</name>
    <name type="common">pig whipworm</name>
    <dbReference type="NCBI Taxonomy" id="68888"/>
    <lineage>
        <taxon>Eukaryota</taxon>
        <taxon>Metazoa</taxon>
        <taxon>Ecdysozoa</taxon>
        <taxon>Nematoda</taxon>
        <taxon>Enoplea</taxon>
        <taxon>Dorylaimia</taxon>
        <taxon>Trichinellida</taxon>
        <taxon>Trichuridae</taxon>
        <taxon>Trichuris</taxon>
    </lineage>
</organism>
<keyword evidence="4" id="KW-1185">Reference proteome</keyword>
<dbReference type="InterPro" id="IPR036397">
    <property type="entry name" value="RNaseH_sf"/>
</dbReference>
<reference evidence="2 4" key="1">
    <citation type="journal article" date="2014" name="Nat. Genet.">
        <title>Genome and transcriptome of the porcine whipworm Trichuris suis.</title>
        <authorList>
            <person name="Jex A.R."/>
            <person name="Nejsum P."/>
            <person name="Schwarz E.M."/>
            <person name="Hu L."/>
            <person name="Young N.D."/>
            <person name="Hall R.S."/>
            <person name="Korhonen P.K."/>
            <person name="Liao S."/>
            <person name="Thamsborg S."/>
            <person name="Xia J."/>
            <person name="Xu P."/>
            <person name="Wang S."/>
            <person name="Scheerlinck J.P."/>
            <person name="Hofmann A."/>
            <person name="Sternberg P.W."/>
            <person name="Wang J."/>
            <person name="Gasser R.B."/>
        </authorList>
    </citation>
    <scope>NUCLEOTIDE SEQUENCE [LARGE SCALE GENOMIC DNA]</scope>
    <source>
        <strain evidence="3">DCEP-RM93F</strain>
        <strain evidence="2">DCEP-RM93M</strain>
    </source>
</reference>
<dbReference type="PROSITE" id="PS50994">
    <property type="entry name" value="INTEGRASE"/>
    <property type="match status" value="1"/>
</dbReference>
<dbReference type="InterPro" id="IPR012337">
    <property type="entry name" value="RNaseH-like_sf"/>
</dbReference>
<dbReference type="GO" id="GO:0003676">
    <property type="term" value="F:nucleic acid binding"/>
    <property type="evidence" value="ECO:0007669"/>
    <property type="project" value="InterPro"/>
</dbReference>
<evidence type="ECO:0000313" key="3">
    <source>
        <dbReference type="EMBL" id="KFD68122.1"/>
    </source>
</evidence>